<protein>
    <submittedName>
        <fullName evidence="9">Cell division protein DivIB</fullName>
    </submittedName>
</protein>
<evidence type="ECO:0000256" key="6">
    <source>
        <dbReference type="ARBA" id="ARBA00023136"/>
    </source>
</evidence>
<dbReference type="Proteomes" id="UP000019426">
    <property type="component" value="Chromosome M2/40_rep1"/>
</dbReference>
<dbReference type="GO" id="GO:0005886">
    <property type="term" value="C:plasma membrane"/>
    <property type="evidence" value="ECO:0007669"/>
    <property type="project" value="TreeGrafter"/>
</dbReference>
<dbReference type="GO" id="GO:0051301">
    <property type="term" value="P:cell division"/>
    <property type="evidence" value="ECO:0007669"/>
    <property type="project" value="UniProtKB-KW"/>
</dbReference>
<keyword evidence="7" id="KW-0131">Cell cycle</keyword>
<dbReference type="PROSITE" id="PS51779">
    <property type="entry name" value="POTRA"/>
    <property type="match status" value="1"/>
</dbReference>
<reference evidence="9 10" key="1">
    <citation type="submission" date="2013-11" db="EMBL/GenBank/DDBJ databases">
        <title>Complete genome sequence of Clostridum sp. M2/40.</title>
        <authorList>
            <person name="Wibberg D."/>
            <person name="Puehler A."/>
            <person name="Schlueter A."/>
        </authorList>
    </citation>
    <scope>NUCLEOTIDE SEQUENCE [LARGE SCALE GENOMIC DNA]</scope>
    <source>
        <strain evidence="10">M2/40</strain>
    </source>
</reference>
<evidence type="ECO:0000313" key="10">
    <source>
        <dbReference type="Proteomes" id="UP000019426"/>
    </source>
</evidence>
<dbReference type="InterPro" id="IPR034746">
    <property type="entry name" value="POTRA"/>
</dbReference>
<dbReference type="STRING" id="1216932.CM240_1603"/>
<keyword evidence="4" id="KW-0812">Transmembrane</keyword>
<keyword evidence="3 9" id="KW-0132">Cell division</keyword>
<dbReference type="InterPro" id="IPR013685">
    <property type="entry name" value="POTRA_FtsQ_type"/>
</dbReference>
<evidence type="ECO:0000259" key="8">
    <source>
        <dbReference type="PROSITE" id="PS51779"/>
    </source>
</evidence>
<dbReference type="EMBL" id="HG917868">
    <property type="protein sequence ID" value="CDM68761.1"/>
    <property type="molecule type" value="Genomic_DNA"/>
</dbReference>
<dbReference type="HOGENOM" id="CLU_047677_4_2_9"/>
<feature type="domain" description="POTRA" evidence="8">
    <location>
        <begin position="43"/>
        <end position="111"/>
    </location>
</feature>
<evidence type="ECO:0000256" key="3">
    <source>
        <dbReference type="ARBA" id="ARBA00022618"/>
    </source>
</evidence>
<dbReference type="PANTHER" id="PTHR37820:SF1">
    <property type="entry name" value="CELL DIVISION PROTEIN FTSQ"/>
    <property type="match status" value="1"/>
</dbReference>
<organism evidence="9 10">
    <name type="scientific">Clostridium bornimense</name>
    <dbReference type="NCBI Taxonomy" id="1216932"/>
    <lineage>
        <taxon>Bacteria</taxon>
        <taxon>Bacillati</taxon>
        <taxon>Bacillota</taxon>
        <taxon>Clostridia</taxon>
        <taxon>Eubacteriales</taxon>
        <taxon>Clostridiaceae</taxon>
        <taxon>Clostridium</taxon>
    </lineage>
</organism>
<keyword evidence="10" id="KW-1185">Reference proteome</keyword>
<dbReference type="KEGG" id="clt:CM240_1603"/>
<evidence type="ECO:0000256" key="7">
    <source>
        <dbReference type="ARBA" id="ARBA00023306"/>
    </source>
</evidence>
<comment type="subcellular location">
    <subcellularLocation>
        <location evidence="1">Membrane</location>
    </subcellularLocation>
</comment>
<sequence>MGANKFIQKKERQRKRKKKFRNIVILLILVIVLLNLVYKLPYFDIKHIKIQNNNIVSSDDIYSICKEVEGKNIFYTKLDNLQKKIKKNTYIESVEISRKLPSTITVKINERDPFFYVNNEGKYYIFSENALLLDIKDTIIDLDVPEVVGLDLGDITIGESIAFNKDNERKVKYISDLYLNMSNPIDDSFNKKNISLIEIPEFFNCSFKYKNLTIKLGKNEELLDKLNKAFQIIKEKEFENSIGYIDVSYYKLPAVHIEG</sequence>
<evidence type="ECO:0000256" key="5">
    <source>
        <dbReference type="ARBA" id="ARBA00022989"/>
    </source>
</evidence>
<keyword evidence="6" id="KW-0472">Membrane</keyword>
<name>W6RVN4_9CLOT</name>
<dbReference type="InterPro" id="IPR050487">
    <property type="entry name" value="FtsQ_DivIB"/>
</dbReference>
<keyword evidence="5" id="KW-1133">Transmembrane helix</keyword>
<proteinExistence type="predicted"/>
<dbReference type="RefSeq" id="WP_044038103.1">
    <property type="nucleotide sequence ID" value="NZ_HG917868.1"/>
</dbReference>
<accession>W6RVN4</accession>
<evidence type="ECO:0000256" key="4">
    <source>
        <dbReference type="ARBA" id="ARBA00022692"/>
    </source>
</evidence>
<dbReference type="Pfam" id="PF08478">
    <property type="entry name" value="POTRA_1"/>
    <property type="match status" value="1"/>
</dbReference>
<dbReference type="PANTHER" id="PTHR37820">
    <property type="entry name" value="CELL DIVISION PROTEIN DIVIB"/>
    <property type="match status" value="1"/>
</dbReference>
<gene>
    <name evidence="9" type="ORF">CM240_1603</name>
</gene>
<dbReference type="AlphaFoldDB" id="W6RVN4"/>
<dbReference type="Gene3D" id="3.10.20.310">
    <property type="entry name" value="membrane protein fhac"/>
    <property type="match status" value="1"/>
</dbReference>
<dbReference type="OrthoDB" id="1953902at2"/>
<dbReference type="eggNOG" id="COG1589">
    <property type="taxonomic scope" value="Bacteria"/>
</dbReference>
<keyword evidence="2" id="KW-1003">Cell membrane</keyword>
<evidence type="ECO:0000256" key="2">
    <source>
        <dbReference type="ARBA" id="ARBA00022475"/>
    </source>
</evidence>
<evidence type="ECO:0000313" key="9">
    <source>
        <dbReference type="EMBL" id="CDM68761.1"/>
    </source>
</evidence>
<evidence type="ECO:0000256" key="1">
    <source>
        <dbReference type="ARBA" id="ARBA00004370"/>
    </source>
</evidence>
<dbReference type="PATRIC" id="fig|1216932.3.peg.1596"/>